<gene>
    <name evidence="1" type="ORF">FHX36_001363</name>
</gene>
<accession>A0A839XX88</accession>
<comment type="caution">
    <text evidence="1">The sequence shown here is derived from an EMBL/GenBank/DDBJ whole genome shotgun (WGS) entry which is preliminary data.</text>
</comment>
<dbReference type="EMBL" id="JACIBU010000001">
    <property type="protein sequence ID" value="MBB3675628.1"/>
    <property type="molecule type" value="Genomic_DNA"/>
</dbReference>
<reference evidence="1 2" key="1">
    <citation type="submission" date="2020-08" db="EMBL/GenBank/DDBJ databases">
        <title>Sequencing the genomes of 1000 actinobacteria strains.</title>
        <authorList>
            <person name="Klenk H.-P."/>
        </authorList>
    </citation>
    <scope>NUCLEOTIDE SEQUENCE [LARGE SCALE GENOMIC DNA]</scope>
    <source>
        <strain evidence="1 2">DSM 16678</strain>
    </source>
</reference>
<evidence type="ECO:0000313" key="2">
    <source>
        <dbReference type="Proteomes" id="UP000580718"/>
    </source>
</evidence>
<protein>
    <submittedName>
        <fullName evidence="1">Uncharacterized protein</fullName>
    </submittedName>
</protein>
<sequence length="34" mass="3460">MPTTHGYLHALAAGLRGLVSGTVDEARLDAVLPG</sequence>
<evidence type="ECO:0000313" key="1">
    <source>
        <dbReference type="EMBL" id="MBB3675628.1"/>
    </source>
</evidence>
<name>A0A839XX88_9ACTN</name>
<organism evidence="1 2">
    <name type="scientific">Modestobacter versicolor</name>
    <dbReference type="NCBI Taxonomy" id="429133"/>
    <lineage>
        <taxon>Bacteria</taxon>
        <taxon>Bacillati</taxon>
        <taxon>Actinomycetota</taxon>
        <taxon>Actinomycetes</taxon>
        <taxon>Geodermatophilales</taxon>
        <taxon>Geodermatophilaceae</taxon>
        <taxon>Modestobacter</taxon>
    </lineage>
</organism>
<dbReference type="Proteomes" id="UP000580718">
    <property type="component" value="Unassembled WGS sequence"/>
</dbReference>
<dbReference type="AlphaFoldDB" id="A0A839XX88"/>
<proteinExistence type="predicted"/>